<gene>
    <name evidence="5" type="ORF">KP509_33G060600</name>
</gene>
<reference evidence="5" key="1">
    <citation type="submission" date="2021-08" db="EMBL/GenBank/DDBJ databases">
        <title>WGS assembly of Ceratopteris richardii.</title>
        <authorList>
            <person name="Marchant D.B."/>
            <person name="Chen G."/>
            <person name="Jenkins J."/>
            <person name="Shu S."/>
            <person name="Leebens-Mack J."/>
            <person name="Grimwood J."/>
            <person name="Schmutz J."/>
            <person name="Soltis P."/>
            <person name="Soltis D."/>
            <person name="Chen Z.-H."/>
        </authorList>
    </citation>
    <scope>NUCLEOTIDE SEQUENCE</scope>
    <source>
        <strain evidence="5">Whitten #5841</strain>
        <tissue evidence="5">Leaf</tissue>
    </source>
</reference>
<keyword evidence="2" id="KW-0175">Coiled coil</keyword>
<dbReference type="GO" id="GO:0005930">
    <property type="term" value="C:axoneme"/>
    <property type="evidence" value="ECO:0007669"/>
    <property type="project" value="TreeGrafter"/>
</dbReference>
<evidence type="ECO:0000256" key="3">
    <source>
        <dbReference type="SAM" id="MobiDB-lite"/>
    </source>
</evidence>
<organism evidence="5 6">
    <name type="scientific">Ceratopteris richardii</name>
    <name type="common">Triangle waterfern</name>
    <dbReference type="NCBI Taxonomy" id="49495"/>
    <lineage>
        <taxon>Eukaryota</taxon>
        <taxon>Viridiplantae</taxon>
        <taxon>Streptophyta</taxon>
        <taxon>Embryophyta</taxon>
        <taxon>Tracheophyta</taxon>
        <taxon>Polypodiopsida</taxon>
        <taxon>Polypodiidae</taxon>
        <taxon>Polypodiales</taxon>
        <taxon>Pteridineae</taxon>
        <taxon>Pteridaceae</taxon>
        <taxon>Parkerioideae</taxon>
        <taxon>Ceratopteris</taxon>
    </lineage>
</organism>
<evidence type="ECO:0000259" key="4">
    <source>
        <dbReference type="Pfam" id="PF15927"/>
    </source>
</evidence>
<dbReference type="PANTHER" id="PTHR20929">
    <property type="entry name" value="LUNG ADENOMA SUSCEPTIBILITY 1-RELATED"/>
    <property type="match status" value="1"/>
</dbReference>
<dbReference type="InterPro" id="IPR023247">
    <property type="entry name" value="IC97/Dnai7-like"/>
</dbReference>
<dbReference type="InterPro" id="IPR031826">
    <property type="entry name" value="IC97/Casc1_N"/>
</dbReference>
<dbReference type="AlphaFoldDB" id="A0A8T2QRE3"/>
<comment type="caution">
    <text evidence="5">The sequence shown here is derived from an EMBL/GenBank/DDBJ whole genome shotgun (WGS) entry which is preliminary data.</text>
</comment>
<feature type="compositionally biased region" description="Polar residues" evidence="3">
    <location>
        <begin position="658"/>
        <end position="669"/>
    </location>
</feature>
<accession>A0A8T2QRE3</accession>
<dbReference type="GO" id="GO:0048487">
    <property type="term" value="F:beta-tubulin binding"/>
    <property type="evidence" value="ECO:0007669"/>
    <property type="project" value="TreeGrafter"/>
</dbReference>
<dbReference type="GO" id="GO:0008017">
    <property type="term" value="F:microtubule binding"/>
    <property type="evidence" value="ECO:0007669"/>
    <property type="project" value="TreeGrafter"/>
</dbReference>
<sequence>MGTNVAVGIHQSLQTLRCHCLLPLGDWHTISCLTFVTIFFPEKKKEEAKKLAEERKKLAEEEAKRLEEERRIAWEAEQARLEAENARILQEKELLCSFYEWRFRVLADLEVTVAKQDEWDRFLEAGTMPHASDEGRMSNYFESIKNSWDEDYDSALLTACNIYQVFLNTEETLLLEQCKGDTFDTVKRFEDYLQKLQFLMQKRMDHTTAYLLHKSYEVYKQTNESSFFAINGDWKVYLWVNHMKNPRLRVLNEPTLQITISIPKAFAFANVAIRLYHQSLNPPSESTDVYVSVGGILMVDILSIPPSSRSAKGWTFEHVTMMTNSVSRLGYPFAGDSAPSPIGLEFILPSNIIVSETVPEVGWWDDEEHCWKKDGITELEYDKMNRNLRFQTLRARPHAVIQSRVKYYPYHSWILTPISETKALFVLETHGNAIKIEIGRRWCRLLDTPFPECNHIIGQDLDPLVLLKRLSRCGLHLMPVDSDSELVCSCIKESKVERYVCDDIAIAITACAIASSKWNAEADRDSCVVRILEIPDPCFPPTFEKSKDIRMVLYKAKGNAILNMSERKSKEYKEELLGEFHASIMVTLREIIGQNSLEKMEKGDPGFTDCFKCLALGLRLFSFTAVEPPPAPVEVVNESPLPADGSIQEQTEEAAPTTIESNQAASAANNPDIKEISKADSSAPIS</sequence>
<feature type="coiled-coil region" evidence="2">
    <location>
        <begin position="42"/>
        <end position="91"/>
    </location>
</feature>
<dbReference type="Pfam" id="PF15927">
    <property type="entry name" value="Casc1_N"/>
    <property type="match status" value="1"/>
</dbReference>
<evidence type="ECO:0000313" key="5">
    <source>
        <dbReference type="EMBL" id="KAH7286158.1"/>
    </source>
</evidence>
<dbReference type="OMA" id="FTRCEKT"/>
<feature type="region of interest" description="Disordered" evidence="3">
    <location>
        <begin position="635"/>
        <end position="686"/>
    </location>
</feature>
<evidence type="ECO:0000313" key="6">
    <source>
        <dbReference type="Proteomes" id="UP000825935"/>
    </source>
</evidence>
<dbReference type="PRINTS" id="PR02043">
    <property type="entry name" value="CANCERSCCP1"/>
</dbReference>
<evidence type="ECO:0000256" key="2">
    <source>
        <dbReference type="SAM" id="Coils"/>
    </source>
</evidence>
<dbReference type="OrthoDB" id="297923at2759"/>
<feature type="domain" description="IC97/Casc1 N-terminal" evidence="4">
    <location>
        <begin position="47"/>
        <end position="247"/>
    </location>
</feature>
<protein>
    <recommendedName>
        <fullName evidence="4">IC97/Casc1 N-terminal domain-containing protein</fullName>
    </recommendedName>
</protein>
<comment type="similarity">
    <text evidence="1">Belongs to the DNAI7 family.</text>
</comment>
<dbReference type="EMBL" id="CM035438">
    <property type="protein sequence ID" value="KAH7286158.1"/>
    <property type="molecule type" value="Genomic_DNA"/>
</dbReference>
<dbReference type="Proteomes" id="UP000825935">
    <property type="component" value="Chromosome 33"/>
</dbReference>
<evidence type="ECO:0000256" key="1">
    <source>
        <dbReference type="ARBA" id="ARBA00024332"/>
    </source>
</evidence>
<dbReference type="PANTHER" id="PTHR20929:SF11">
    <property type="entry name" value="DYNEIN AXONEMAL INTERMEDIATE CHAIN 7"/>
    <property type="match status" value="1"/>
</dbReference>
<keyword evidence="6" id="KW-1185">Reference proteome</keyword>
<name>A0A8T2QRE3_CERRI</name>
<proteinExistence type="inferred from homology"/>